<name>A0A8S0YLB9_ARCPL</name>
<gene>
    <name evidence="1" type="ORF">APLA_LOCUS44</name>
</gene>
<dbReference type="AlphaFoldDB" id="A0A8S0YLB9"/>
<sequence length="208" mass="22540">MHIVKRIARVCDACAHIKTQFSVSLTIKTVSVNEGGRAVRGVRRVNFRLPLFTWGEAGAGRERSEGKGVRLRAVQGQERRASARCTGAPATGHSRAAHAQGPVSLVTRRERDTSGARPEPALDCSSYSPWRRRSCSSMKRAASSSVSRRLISTLSGRLAVQARPLSRRDWPRAPLAAHVAEPGHPMAAQRECHVTGALHQSQPAGRAT</sequence>
<dbReference type="OrthoDB" id="191037at2759"/>
<organism evidence="1 2">
    <name type="scientific">Arctia plantaginis</name>
    <name type="common">Wood tiger moth</name>
    <name type="synonym">Phalaena plantaginis</name>
    <dbReference type="NCBI Taxonomy" id="874455"/>
    <lineage>
        <taxon>Eukaryota</taxon>
        <taxon>Metazoa</taxon>
        <taxon>Ecdysozoa</taxon>
        <taxon>Arthropoda</taxon>
        <taxon>Hexapoda</taxon>
        <taxon>Insecta</taxon>
        <taxon>Pterygota</taxon>
        <taxon>Neoptera</taxon>
        <taxon>Endopterygota</taxon>
        <taxon>Lepidoptera</taxon>
        <taxon>Glossata</taxon>
        <taxon>Ditrysia</taxon>
        <taxon>Noctuoidea</taxon>
        <taxon>Erebidae</taxon>
        <taxon>Arctiinae</taxon>
        <taxon>Arctia</taxon>
    </lineage>
</organism>
<evidence type="ECO:0000313" key="1">
    <source>
        <dbReference type="EMBL" id="CAB3219886.1"/>
    </source>
</evidence>
<dbReference type="Proteomes" id="UP000494256">
    <property type="component" value="Unassembled WGS sequence"/>
</dbReference>
<accession>A0A8S0YLB9</accession>
<dbReference type="EMBL" id="CADEBD010000024">
    <property type="protein sequence ID" value="CAB3219886.1"/>
    <property type="molecule type" value="Genomic_DNA"/>
</dbReference>
<comment type="caution">
    <text evidence="1">The sequence shown here is derived from an EMBL/GenBank/DDBJ whole genome shotgun (WGS) entry which is preliminary data.</text>
</comment>
<protein>
    <submittedName>
        <fullName evidence="1">Uncharacterized protein</fullName>
    </submittedName>
</protein>
<reference evidence="1 2" key="1">
    <citation type="submission" date="2020-04" db="EMBL/GenBank/DDBJ databases">
        <authorList>
            <person name="Wallbank WR R."/>
            <person name="Pardo Diaz C."/>
            <person name="Kozak K."/>
            <person name="Martin S."/>
            <person name="Jiggins C."/>
            <person name="Moest M."/>
            <person name="Warren A I."/>
            <person name="Byers J.R.P. K."/>
            <person name="Montejo-Kovacevich G."/>
            <person name="Yen C E."/>
        </authorList>
    </citation>
    <scope>NUCLEOTIDE SEQUENCE [LARGE SCALE GENOMIC DNA]</scope>
</reference>
<evidence type="ECO:0000313" key="2">
    <source>
        <dbReference type="Proteomes" id="UP000494256"/>
    </source>
</evidence>
<proteinExistence type="predicted"/>